<proteinExistence type="predicted"/>
<dbReference type="AlphaFoldDB" id="A0A6M2DAG8"/>
<sequence length="251" mass="28074">MFIVSKPHEDHTPRFIAVCTLEPLIGAGGWLRLTTDICCSLSSRGIKKDYRTMFTTSFCLLSEEKKTCVLCTAEKLLFDCTNGVSRVNVDIFSIFYTQALPSGRRPVNRPGDRPVWVGVFVCVFQRMLLHTLGIGCWLHLLESSEVVQCKGVCKTCLLPCLNQISPALQSGKKKNINSATILNRGKQTLQTWYYTAGMRPQCPFPIKAGDAVVVQKRLRCCVSSSDSLGRVWLYEWRLPFRAPCLQAESGA</sequence>
<organism evidence="1">
    <name type="scientific">Rhipicephalus microplus</name>
    <name type="common">Cattle tick</name>
    <name type="synonym">Boophilus microplus</name>
    <dbReference type="NCBI Taxonomy" id="6941"/>
    <lineage>
        <taxon>Eukaryota</taxon>
        <taxon>Metazoa</taxon>
        <taxon>Ecdysozoa</taxon>
        <taxon>Arthropoda</taxon>
        <taxon>Chelicerata</taxon>
        <taxon>Arachnida</taxon>
        <taxon>Acari</taxon>
        <taxon>Parasitiformes</taxon>
        <taxon>Ixodida</taxon>
        <taxon>Ixodoidea</taxon>
        <taxon>Ixodidae</taxon>
        <taxon>Rhipicephalinae</taxon>
        <taxon>Rhipicephalus</taxon>
        <taxon>Boophilus</taxon>
    </lineage>
</organism>
<name>A0A6M2DAG8_RHIMP</name>
<reference evidence="1" key="1">
    <citation type="submission" date="2019-09" db="EMBL/GenBank/DDBJ databases">
        <title>Organ-specific transcriptomic study of the physiology of the cattle tick, Rhipicephalus microplus.</title>
        <authorList>
            <person name="Tirloni L."/>
            <person name="Braz G."/>
            <person name="Gandara A.C.P."/>
            <person name="Sabadin G.A."/>
            <person name="da Silva R.M."/>
            <person name="Guizzo M.G."/>
            <person name="Machado J.A."/>
            <person name="Costa E.P."/>
            <person name="Gomes H.F."/>
            <person name="Moraes J."/>
            <person name="Mota M.B.S."/>
            <person name="Mesquita R.D."/>
            <person name="Alvarenga P.H."/>
            <person name="Alves F."/>
            <person name="Seixas A."/>
            <person name="da Fonseca R.N."/>
            <person name="Fogaca A."/>
            <person name="Logullo C."/>
            <person name="Tanaka A."/>
            <person name="Daffre S."/>
            <person name="Termignoni C."/>
            <person name="Vaz I.S.Jr."/>
            <person name="Oliveira P.L."/>
            <person name="Ribeiro J.M."/>
        </authorList>
    </citation>
    <scope>NUCLEOTIDE SEQUENCE</scope>
    <source>
        <strain evidence="1">Porto Alegre</strain>
    </source>
</reference>
<evidence type="ECO:0000313" key="1">
    <source>
        <dbReference type="EMBL" id="NOV42027.1"/>
    </source>
</evidence>
<dbReference type="EMBL" id="GHWJ01009290">
    <property type="protein sequence ID" value="NOV42027.1"/>
    <property type="molecule type" value="Transcribed_RNA"/>
</dbReference>
<accession>A0A6M2DAG8</accession>
<protein>
    <submittedName>
        <fullName evidence="1">Uncharacterized protein</fullName>
    </submittedName>
</protein>